<evidence type="ECO:0000256" key="7">
    <source>
        <dbReference type="ARBA" id="ARBA00048696"/>
    </source>
</evidence>
<dbReference type="PROSITE" id="PS51459">
    <property type="entry name" value="FIDO"/>
    <property type="match status" value="1"/>
</dbReference>
<sequence>MSGDPYVYEGTDTLRNNAGIRDPEALSEREQIVSFQALRQMLKEPVLGNFDQTHFAAIHKRLFAEVYPWAGETRTVELWKPEIVLNGRSVAYTPPAAIEQQMRSALASLAQEQPGNLKDSRPAMRLAQNMATLFQAHPFREGNTRTLLAFMEQYARHHQQPLDQALINRVPSEIRDALVLATQGQIRPLSEMVRNARYSEEQRAHPVLGRLSAEAFEATRLMGAPRIVLPEPGTQIRGQVVATSYHHALVRQDREIAAVPLASFRVMPENNSRVDVRVLRNDEGLDRNRPREEVAQSQVVGRVLIPASYLMLTGQRPEDAARNRIEIPGPSPALADALKTRTAREIVADPSLAAEVRQIDKSLIERFGREGSVMLVQGSPEQAKSLLPKGQDLDEVRAVLKPLMQALVVDDRQQTLAQTQALSRDEPQLGRSV</sequence>
<dbReference type="GO" id="GO:0005524">
    <property type="term" value="F:ATP binding"/>
    <property type="evidence" value="ECO:0007669"/>
    <property type="project" value="UniProtKB-KW"/>
</dbReference>
<name>A0A0J6VJT2_9HYPH</name>
<dbReference type="EC" id="2.7.7.108" evidence="5"/>
<gene>
    <name evidence="9" type="ORF">VP06_04540</name>
</gene>
<comment type="caution">
    <text evidence="9">The sequence shown here is derived from an EMBL/GenBank/DDBJ whole genome shotgun (WGS) entry which is preliminary data.</text>
</comment>
<dbReference type="Pfam" id="PF02661">
    <property type="entry name" value="Fic"/>
    <property type="match status" value="1"/>
</dbReference>
<dbReference type="SUPFAM" id="SSF140931">
    <property type="entry name" value="Fic-like"/>
    <property type="match status" value="1"/>
</dbReference>
<dbReference type="GO" id="GO:0051302">
    <property type="term" value="P:regulation of cell division"/>
    <property type="evidence" value="ECO:0007669"/>
    <property type="project" value="TreeGrafter"/>
</dbReference>
<evidence type="ECO:0000256" key="5">
    <source>
        <dbReference type="ARBA" id="ARBA00034531"/>
    </source>
</evidence>
<dbReference type="EMBL" id="LABX01000032">
    <property type="protein sequence ID" value="KMO39396.1"/>
    <property type="molecule type" value="Genomic_DNA"/>
</dbReference>
<keyword evidence="2" id="KW-0548">Nucleotidyltransferase</keyword>
<proteinExistence type="predicted"/>
<dbReference type="AlphaFoldDB" id="A0A0J6VJT2"/>
<dbReference type="Gene3D" id="1.10.3290.10">
    <property type="entry name" value="Fido-like domain"/>
    <property type="match status" value="1"/>
</dbReference>
<evidence type="ECO:0000313" key="9">
    <source>
        <dbReference type="EMBL" id="KMO39396.1"/>
    </source>
</evidence>
<protein>
    <recommendedName>
        <fullName evidence="5">protein adenylyltransferase</fullName>
        <ecNumber evidence="5">2.7.7.108</ecNumber>
    </recommendedName>
</protein>
<dbReference type="PANTHER" id="PTHR39560">
    <property type="entry name" value="PROTEIN ADENYLYLTRANSFERASE FIC-RELATED"/>
    <property type="match status" value="1"/>
</dbReference>
<dbReference type="OrthoDB" id="9813719at2"/>
<dbReference type="PATRIC" id="fig|270351.6.peg.4877"/>
<keyword evidence="4" id="KW-0067">ATP-binding</keyword>
<dbReference type="RefSeq" id="WP_048462636.1">
    <property type="nucleotide sequence ID" value="NZ_LABX01000032.1"/>
</dbReference>
<keyword evidence="1" id="KW-0808">Transferase</keyword>
<dbReference type="InterPro" id="IPR003812">
    <property type="entry name" value="Fido"/>
</dbReference>
<comment type="catalytic activity">
    <reaction evidence="7">
        <text>L-tyrosyl-[protein] + ATP = O-(5'-adenylyl)-L-tyrosyl-[protein] + diphosphate</text>
        <dbReference type="Rhea" id="RHEA:54288"/>
        <dbReference type="Rhea" id="RHEA-COMP:10136"/>
        <dbReference type="Rhea" id="RHEA-COMP:13846"/>
        <dbReference type="ChEBI" id="CHEBI:30616"/>
        <dbReference type="ChEBI" id="CHEBI:33019"/>
        <dbReference type="ChEBI" id="CHEBI:46858"/>
        <dbReference type="ChEBI" id="CHEBI:83624"/>
        <dbReference type="EC" id="2.7.7.108"/>
    </reaction>
</comment>
<reference evidence="9 10" key="1">
    <citation type="submission" date="2015-03" db="EMBL/GenBank/DDBJ databases">
        <title>Genome sequencing of Methylobacterium aquaticum DSM16371 type strain.</title>
        <authorList>
            <person name="Chaudhry V."/>
            <person name="Patil P.B."/>
        </authorList>
    </citation>
    <scope>NUCLEOTIDE SEQUENCE [LARGE SCALE GENOMIC DNA]</scope>
    <source>
        <strain evidence="9 10">DSM 16371</strain>
    </source>
</reference>
<evidence type="ECO:0000313" key="10">
    <source>
        <dbReference type="Proteomes" id="UP000035929"/>
    </source>
</evidence>
<organism evidence="9 10">
    <name type="scientific">Methylobacterium aquaticum</name>
    <dbReference type="NCBI Taxonomy" id="270351"/>
    <lineage>
        <taxon>Bacteria</taxon>
        <taxon>Pseudomonadati</taxon>
        <taxon>Pseudomonadota</taxon>
        <taxon>Alphaproteobacteria</taxon>
        <taxon>Hyphomicrobiales</taxon>
        <taxon>Methylobacteriaceae</taxon>
        <taxon>Methylobacterium</taxon>
    </lineage>
</organism>
<accession>A0A0J6VJT2</accession>
<dbReference type="PANTHER" id="PTHR39560:SF1">
    <property type="entry name" value="PROTEIN ADENYLYLTRANSFERASE FIC-RELATED"/>
    <property type="match status" value="1"/>
</dbReference>
<keyword evidence="3" id="KW-0547">Nucleotide-binding</keyword>
<evidence type="ECO:0000259" key="8">
    <source>
        <dbReference type="PROSITE" id="PS51459"/>
    </source>
</evidence>
<dbReference type="GO" id="GO:0070733">
    <property type="term" value="F:AMPylase activity"/>
    <property type="evidence" value="ECO:0007669"/>
    <property type="project" value="UniProtKB-EC"/>
</dbReference>
<evidence type="ECO:0000256" key="6">
    <source>
        <dbReference type="ARBA" id="ARBA00047939"/>
    </source>
</evidence>
<dbReference type="InterPro" id="IPR036597">
    <property type="entry name" value="Fido-like_dom_sf"/>
</dbReference>
<dbReference type="Proteomes" id="UP000035929">
    <property type="component" value="Unassembled WGS sequence"/>
</dbReference>
<evidence type="ECO:0000256" key="1">
    <source>
        <dbReference type="ARBA" id="ARBA00022679"/>
    </source>
</evidence>
<evidence type="ECO:0000256" key="2">
    <source>
        <dbReference type="ARBA" id="ARBA00022695"/>
    </source>
</evidence>
<evidence type="ECO:0000256" key="4">
    <source>
        <dbReference type="ARBA" id="ARBA00022840"/>
    </source>
</evidence>
<comment type="catalytic activity">
    <reaction evidence="6">
        <text>L-threonyl-[protein] + ATP = 3-O-(5'-adenylyl)-L-threonyl-[protein] + diphosphate</text>
        <dbReference type="Rhea" id="RHEA:54292"/>
        <dbReference type="Rhea" id="RHEA-COMP:11060"/>
        <dbReference type="Rhea" id="RHEA-COMP:13847"/>
        <dbReference type="ChEBI" id="CHEBI:30013"/>
        <dbReference type="ChEBI" id="CHEBI:30616"/>
        <dbReference type="ChEBI" id="CHEBI:33019"/>
        <dbReference type="ChEBI" id="CHEBI:138113"/>
        <dbReference type="EC" id="2.7.7.108"/>
    </reaction>
</comment>
<evidence type="ECO:0000256" key="3">
    <source>
        <dbReference type="ARBA" id="ARBA00022741"/>
    </source>
</evidence>
<feature type="domain" description="Fido" evidence="8">
    <location>
        <begin position="50"/>
        <end position="195"/>
    </location>
</feature>